<dbReference type="PANTHER" id="PTHR46902">
    <property type="entry name" value="DOMON DOMAIN-CONTAINING PROTEIN FRRS1L"/>
    <property type="match status" value="1"/>
</dbReference>
<dbReference type="EMBL" id="MU563656">
    <property type="protein sequence ID" value="KAI5612523.1"/>
    <property type="molecule type" value="Genomic_DNA"/>
</dbReference>
<dbReference type="GO" id="GO:0099072">
    <property type="term" value="P:regulation of postsynaptic membrane neurotransmitter receptor levels"/>
    <property type="evidence" value="ECO:0007669"/>
    <property type="project" value="TreeGrafter"/>
</dbReference>
<dbReference type="PANTHER" id="PTHR46902:SF1">
    <property type="entry name" value="DOMON DOMAIN-CONTAINING PROTEIN FRRS1L"/>
    <property type="match status" value="1"/>
</dbReference>
<name>A0AAD5FDZ2_SILAS</name>
<gene>
    <name evidence="1" type="ORF">C0J50_4255</name>
</gene>
<dbReference type="AlphaFoldDB" id="A0AAD5FDZ2"/>
<sequence length="337" mass="35760">MPRLIGFKKKEPEIKPYTSALLHPVSASHPSSSQGPVVFVCGNNNSIFFFETANQSGPVLTPNAVTTNVTSVQGSITGNLIQCTFNISFNSTLLNAAGQLPYNVSIFSGTTNGTTLGNATTVFQSFKFLNLANATSNVPAAVTFNINRTGCGVSKLCIATGSNCDPSVNSSCFFTSIQATGQNFLFELSGPTSGFVALGLTQQGSNIVFVCANNNSFNNFEYFFLPATKVGKRLLPVNVDTVYSNQGVVSENKSLIQCIFNTSSTFSNVTIKADSVFTVSLMNGSTSGSTLGEPDTQLEIKVDISNATALNNSNRHVLSLWTSVLVVLISALTLRFI</sequence>
<evidence type="ECO:0000313" key="2">
    <source>
        <dbReference type="Proteomes" id="UP001205998"/>
    </source>
</evidence>
<keyword evidence="2" id="KW-1185">Reference proteome</keyword>
<organism evidence="1 2">
    <name type="scientific">Silurus asotus</name>
    <name type="common">Amur catfish</name>
    <name type="synonym">Parasilurus asotus</name>
    <dbReference type="NCBI Taxonomy" id="30991"/>
    <lineage>
        <taxon>Eukaryota</taxon>
        <taxon>Metazoa</taxon>
        <taxon>Chordata</taxon>
        <taxon>Craniata</taxon>
        <taxon>Vertebrata</taxon>
        <taxon>Euteleostomi</taxon>
        <taxon>Actinopterygii</taxon>
        <taxon>Neopterygii</taxon>
        <taxon>Teleostei</taxon>
        <taxon>Ostariophysi</taxon>
        <taxon>Siluriformes</taxon>
        <taxon>Siluridae</taxon>
        <taxon>Silurus</taxon>
    </lineage>
</organism>
<accession>A0AAD5FDZ2</accession>
<dbReference type="InterPro" id="IPR042789">
    <property type="entry name" value="FRRS1L"/>
</dbReference>
<evidence type="ECO:0000313" key="1">
    <source>
        <dbReference type="EMBL" id="KAI5612523.1"/>
    </source>
</evidence>
<reference evidence="1" key="1">
    <citation type="submission" date="2018-07" db="EMBL/GenBank/DDBJ databases">
        <title>Comparative genomics of catfishes provides insights into carnivory and benthic adaptation.</title>
        <authorList>
            <person name="Zhang Y."/>
            <person name="Wang D."/>
            <person name="Peng Z."/>
            <person name="Zheng S."/>
            <person name="Shao F."/>
            <person name="Tao W."/>
        </authorList>
    </citation>
    <scope>NUCLEOTIDE SEQUENCE</scope>
    <source>
        <strain evidence="1">Chongqing</strain>
    </source>
</reference>
<protein>
    <submittedName>
        <fullName evidence="1">Mucin-5AC-like isoform X7</fullName>
    </submittedName>
</protein>
<proteinExistence type="predicted"/>
<dbReference type="Proteomes" id="UP001205998">
    <property type="component" value="Unassembled WGS sequence"/>
</dbReference>
<comment type="caution">
    <text evidence="1">The sequence shown here is derived from an EMBL/GenBank/DDBJ whole genome shotgun (WGS) entry which is preliminary data.</text>
</comment>
<dbReference type="GO" id="GO:1900449">
    <property type="term" value="P:regulation of glutamate receptor signaling pathway"/>
    <property type="evidence" value="ECO:0007669"/>
    <property type="project" value="InterPro"/>
</dbReference>